<evidence type="ECO:0000313" key="2">
    <source>
        <dbReference type="Proteomes" id="UP000219111"/>
    </source>
</evidence>
<sequence length="137" mass="15002">MGVFPAIIAAIDAGLEGREDLPGLDRLLSMAEEVLVAWLVAQGQPVPRDEVEGFWLLGLHRQGARANPSFNACRETCREIVFRRNVALLYPDEADHAHKLMAMVVKHLALFVGGKLEQTGLGEFCCSARPLHVAEAD</sequence>
<reference evidence="2" key="1">
    <citation type="submission" date="2017-08" db="EMBL/GenBank/DDBJ databases">
        <authorList>
            <person name="Varghese N."/>
            <person name="Submissions S."/>
        </authorList>
    </citation>
    <scope>NUCLEOTIDE SEQUENCE [LARGE SCALE GENOMIC DNA]</scope>
    <source>
        <strain evidence="2">JA276</strain>
    </source>
</reference>
<proteinExistence type="predicted"/>
<dbReference type="AlphaFoldDB" id="A0A285S6I4"/>
<keyword evidence="2" id="KW-1185">Reference proteome</keyword>
<dbReference type="RefSeq" id="WP_097069396.1">
    <property type="nucleotide sequence ID" value="NZ_OBMT01000003.1"/>
</dbReference>
<dbReference type="Proteomes" id="UP000219111">
    <property type="component" value="Unassembled WGS sequence"/>
</dbReference>
<dbReference type="OrthoDB" id="7856057at2"/>
<gene>
    <name evidence="1" type="ORF">SAMN05877831_103190</name>
</gene>
<evidence type="ECO:0000313" key="1">
    <source>
        <dbReference type="EMBL" id="SOC02577.1"/>
    </source>
</evidence>
<organism evidence="1 2">
    <name type="scientific">Rhodobacter maris</name>
    <dbReference type="NCBI Taxonomy" id="446682"/>
    <lineage>
        <taxon>Bacteria</taxon>
        <taxon>Pseudomonadati</taxon>
        <taxon>Pseudomonadota</taxon>
        <taxon>Alphaproteobacteria</taxon>
        <taxon>Rhodobacterales</taxon>
        <taxon>Rhodobacter group</taxon>
        <taxon>Rhodobacter</taxon>
    </lineage>
</organism>
<accession>A0A285S6I4</accession>
<protein>
    <submittedName>
        <fullName evidence="1">Uncharacterized protein</fullName>
    </submittedName>
</protein>
<dbReference type="EMBL" id="OBMT01000003">
    <property type="protein sequence ID" value="SOC02577.1"/>
    <property type="molecule type" value="Genomic_DNA"/>
</dbReference>
<name>A0A285S6I4_9RHOB</name>